<dbReference type="Gene3D" id="1.10.1060.10">
    <property type="entry name" value="Alpha-helical ferredoxin"/>
    <property type="match status" value="1"/>
</dbReference>
<name>A0A1H8RP03_9FIRM</name>
<feature type="domain" description="4Fe-4S ferredoxin-type" evidence="6">
    <location>
        <begin position="2"/>
        <end position="31"/>
    </location>
</feature>
<evidence type="ECO:0000313" key="8">
    <source>
        <dbReference type="Proteomes" id="UP000198847"/>
    </source>
</evidence>
<keyword evidence="1" id="KW-0004">4Fe-4S</keyword>
<proteinExistence type="predicted"/>
<evidence type="ECO:0000256" key="3">
    <source>
        <dbReference type="ARBA" id="ARBA00022737"/>
    </source>
</evidence>
<dbReference type="GO" id="GO:0051539">
    <property type="term" value="F:4 iron, 4 sulfur cluster binding"/>
    <property type="evidence" value="ECO:0007669"/>
    <property type="project" value="UniProtKB-KW"/>
</dbReference>
<dbReference type="AlphaFoldDB" id="A0A1H8RP03"/>
<dbReference type="GO" id="GO:0016491">
    <property type="term" value="F:oxidoreductase activity"/>
    <property type="evidence" value="ECO:0007669"/>
    <property type="project" value="UniProtKB-ARBA"/>
</dbReference>
<dbReference type="InterPro" id="IPR017896">
    <property type="entry name" value="4Fe4S_Fe-S-bd"/>
</dbReference>
<evidence type="ECO:0000256" key="2">
    <source>
        <dbReference type="ARBA" id="ARBA00022723"/>
    </source>
</evidence>
<keyword evidence="2" id="KW-0479">Metal-binding</keyword>
<dbReference type="STRING" id="112903.SAMN04490178_10428"/>
<dbReference type="GO" id="GO:0046872">
    <property type="term" value="F:metal ion binding"/>
    <property type="evidence" value="ECO:0007669"/>
    <property type="project" value="UniProtKB-KW"/>
</dbReference>
<dbReference type="PROSITE" id="PS00198">
    <property type="entry name" value="4FE4S_FER_1"/>
    <property type="match status" value="1"/>
</dbReference>
<dbReference type="RefSeq" id="WP_091744296.1">
    <property type="nucleotide sequence ID" value="NZ_FODY01000004.1"/>
</dbReference>
<evidence type="ECO:0000256" key="5">
    <source>
        <dbReference type="ARBA" id="ARBA00023014"/>
    </source>
</evidence>
<dbReference type="SUPFAM" id="SSF46548">
    <property type="entry name" value="alpha-helical ferredoxin"/>
    <property type="match status" value="1"/>
</dbReference>
<evidence type="ECO:0000313" key="7">
    <source>
        <dbReference type="EMBL" id="SEO68110.1"/>
    </source>
</evidence>
<organism evidence="7 8">
    <name type="scientific">Propionispora vibrioides</name>
    <dbReference type="NCBI Taxonomy" id="112903"/>
    <lineage>
        <taxon>Bacteria</taxon>
        <taxon>Bacillati</taxon>
        <taxon>Bacillota</taxon>
        <taxon>Negativicutes</taxon>
        <taxon>Selenomonadales</taxon>
        <taxon>Sporomusaceae</taxon>
        <taxon>Propionispora</taxon>
    </lineage>
</organism>
<accession>A0A1H8RP03</accession>
<dbReference type="PROSITE" id="PS51379">
    <property type="entry name" value="4FE4S_FER_2"/>
    <property type="match status" value="2"/>
</dbReference>
<dbReference type="InterPro" id="IPR017753">
    <property type="entry name" value="G3P_DH_GlpC_su"/>
</dbReference>
<dbReference type="Proteomes" id="UP000198847">
    <property type="component" value="Unassembled WGS sequence"/>
</dbReference>
<evidence type="ECO:0000256" key="1">
    <source>
        <dbReference type="ARBA" id="ARBA00022485"/>
    </source>
</evidence>
<protein>
    <submittedName>
        <fullName evidence="7">Glycerol 3-phosphate dehydrogenase (Quinone) subunit C</fullName>
    </submittedName>
</protein>
<feature type="domain" description="4Fe-4S ferredoxin-type" evidence="6">
    <location>
        <begin position="52"/>
        <end position="79"/>
    </location>
</feature>
<dbReference type="OrthoDB" id="9794954at2"/>
<keyword evidence="5" id="KW-0411">Iron-sulfur</keyword>
<dbReference type="InterPro" id="IPR004017">
    <property type="entry name" value="Cys_rich_dom"/>
</dbReference>
<sequence length="398" mass="44139">MKKNQHVPDECISCTSCVAHCPVTAATNKFRGPKLVGPALQRFRYTGDETDMEPSLDYCSNCKNCDISCPSGVPISTLNVLAKAEYYKTHKHSLRDWMLAHGELMGKLATPFASMTNFALANPINKALMKRIGISDQRSLPAYASKSFYKQFKNLKQKPSDKKVVFYPGCFINYNDPQVGMDFVAVMQAAGYEVIVPEEFVCCGTPMVASGFLAEAEKNAHVNVNELKKWAERKIPVVTCCTSCHLMLQQEYQELFDIPGTEEVAKYLYNATEFLLDLYNQGKLNLKFKPIKERIVYHAPCHLRAQGIGRPSIDLMEIVPGLEVIDADAGCCGISGSYGMKEEKYDISMKVGSALFEKIKESKVNLLASDCGTCRMQLTHGSGLKAVHPITLIKQAIA</sequence>
<dbReference type="InterPro" id="IPR017900">
    <property type="entry name" value="4Fe4S_Fe_S_CS"/>
</dbReference>
<dbReference type="GO" id="GO:0009061">
    <property type="term" value="P:anaerobic respiration"/>
    <property type="evidence" value="ECO:0007669"/>
    <property type="project" value="InterPro"/>
</dbReference>
<dbReference type="Pfam" id="PF13183">
    <property type="entry name" value="Fer4_8"/>
    <property type="match status" value="1"/>
</dbReference>
<dbReference type="EMBL" id="FODY01000004">
    <property type="protein sequence ID" value="SEO68110.1"/>
    <property type="molecule type" value="Genomic_DNA"/>
</dbReference>
<dbReference type="GO" id="GO:0016020">
    <property type="term" value="C:membrane"/>
    <property type="evidence" value="ECO:0007669"/>
    <property type="project" value="InterPro"/>
</dbReference>
<dbReference type="PANTHER" id="PTHR32479">
    <property type="entry name" value="GLYCOLATE OXIDASE IRON-SULFUR SUBUNIT"/>
    <property type="match status" value="1"/>
</dbReference>
<dbReference type="PANTHER" id="PTHR32479:SF19">
    <property type="entry name" value="ANAEROBIC GLYCEROL-3-PHOSPHATE DEHYDROGENASE SUBUNIT C"/>
    <property type="match status" value="1"/>
</dbReference>
<dbReference type="GO" id="GO:0009331">
    <property type="term" value="C:glycerol-3-phosphate dehydrogenase (FAD) complex"/>
    <property type="evidence" value="ECO:0007669"/>
    <property type="project" value="InterPro"/>
</dbReference>
<evidence type="ECO:0000256" key="4">
    <source>
        <dbReference type="ARBA" id="ARBA00023004"/>
    </source>
</evidence>
<keyword evidence="3" id="KW-0677">Repeat</keyword>
<dbReference type="NCBIfam" id="TIGR03379">
    <property type="entry name" value="glycerol3P_GlpC"/>
    <property type="match status" value="1"/>
</dbReference>
<reference evidence="7 8" key="1">
    <citation type="submission" date="2016-10" db="EMBL/GenBank/DDBJ databases">
        <authorList>
            <person name="de Groot N.N."/>
        </authorList>
    </citation>
    <scope>NUCLEOTIDE SEQUENCE [LARGE SCALE GENOMIC DNA]</scope>
    <source>
        <strain evidence="7 8">DSM 13305</strain>
    </source>
</reference>
<dbReference type="NCBIfam" id="NF008369">
    <property type="entry name" value="PRK11168.1"/>
    <property type="match status" value="1"/>
</dbReference>
<dbReference type="Pfam" id="PF02754">
    <property type="entry name" value="CCG"/>
    <property type="match status" value="2"/>
</dbReference>
<evidence type="ECO:0000259" key="6">
    <source>
        <dbReference type="PROSITE" id="PS51379"/>
    </source>
</evidence>
<dbReference type="InterPro" id="IPR009051">
    <property type="entry name" value="Helical_ferredxn"/>
</dbReference>
<gene>
    <name evidence="7" type="ORF">SAMN04490178_10428</name>
</gene>
<keyword evidence="8" id="KW-1185">Reference proteome</keyword>
<keyword evidence="4" id="KW-0408">Iron</keyword>